<dbReference type="NCBIfam" id="TIGR01725">
    <property type="entry name" value="phge_HK97_gp10"/>
    <property type="match status" value="1"/>
</dbReference>
<proteinExistence type="predicted"/>
<accession>A0A8S5NNW3</accession>
<name>A0A8S5NNW3_9CAUD</name>
<organism evidence="1">
    <name type="scientific">Myoviridae sp. ctkOm7</name>
    <dbReference type="NCBI Taxonomy" id="2826690"/>
    <lineage>
        <taxon>Viruses</taxon>
        <taxon>Duplodnaviria</taxon>
        <taxon>Heunggongvirae</taxon>
        <taxon>Uroviricota</taxon>
        <taxon>Caudoviricetes</taxon>
    </lineage>
</organism>
<dbReference type="InterPro" id="IPR010064">
    <property type="entry name" value="HK97-gp10_tail"/>
</dbReference>
<evidence type="ECO:0008006" key="2">
    <source>
        <dbReference type="Google" id="ProtNLM"/>
    </source>
</evidence>
<protein>
    <recommendedName>
        <fullName evidence="2">HK97 gp10 family phage protein</fullName>
    </recommendedName>
</protein>
<dbReference type="EMBL" id="BK015199">
    <property type="protein sequence ID" value="DAD95747.1"/>
    <property type="molecule type" value="Genomic_DNA"/>
</dbReference>
<reference evidence="1" key="1">
    <citation type="journal article" date="2021" name="Proc. Natl. Acad. Sci. U.S.A.">
        <title>A Catalog of Tens of Thousands of Viruses from Human Metagenomes Reveals Hidden Associations with Chronic Diseases.</title>
        <authorList>
            <person name="Tisza M.J."/>
            <person name="Buck C.B."/>
        </authorList>
    </citation>
    <scope>NUCLEOTIDE SEQUENCE</scope>
    <source>
        <strain evidence="1">CtkOm7</strain>
    </source>
</reference>
<evidence type="ECO:0000313" key="1">
    <source>
        <dbReference type="EMBL" id="DAD95747.1"/>
    </source>
</evidence>
<sequence>MANLSTSGLEELIGGFDAIAEIPDEVVLEMLVAEAEVIAPAQEAEARAMLSGKYSTGETAQSISYDKKLKKTSDGRAIYVYPKGTRRHGNKRRAAEVAFVDEFGKQGQPARPFIQTANEKAADPATDAAARVYDGFLKSKNF</sequence>